<evidence type="ECO:0000256" key="1">
    <source>
        <dbReference type="ARBA" id="ARBA00022729"/>
    </source>
</evidence>
<reference evidence="3" key="1">
    <citation type="submission" date="2021-04" db="EMBL/GenBank/DDBJ databases">
        <authorList>
            <person name="Rodrigo-Torres L."/>
            <person name="Arahal R. D."/>
            <person name="Lucena T."/>
        </authorList>
    </citation>
    <scope>NUCLEOTIDE SEQUENCE</scope>
    <source>
        <strain evidence="3">AS29M-1</strain>
    </source>
</reference>
<keyword evidence="4" id="KW-1185">Reference proteome</keyword>
<dbReference type="Pfam" id="PF18962">
    <property type="entry name" value="Por_Secre_tail"/>
    <property type="match status" value="1"/>
</dbReference>
<keyword evidence="1" id="KW-0732">Signal</keyword>
<sequence>MKAFYLISLIIFGGYVNAQVQAINLLDTNVLFCGQERNGNGVLSFSSKEQVFYDHLGNDTMIVRFNYLDDPVLREDRLFNLSGDIVQQEFYEMDTLAQAWYAYPFKVVTSSYNTFGDIDSIITYERVNGTMEEIGREEHYYDGSQHEIKFITMTSSVSSSDYNYQILTSSYDVNNLLAYQIDSVYDYFLGAWELNKYVLSYDTQGNLLARTTYDWDGVQSLWYQADNSRVIEYAYDQNNRLIEEVEYAYHANGNTLVTQENYYYNTVTGVVDSTTFLQGTEIYKYENSYNAQGYLSEVAVYLKYTTTSTWDFLNLMHYEYASNGEQIYWDKLYLDGNGDWELCCSYGICNMESLGETTVQRAEQLSLYPNPTAGRIKIASPINGGRLMLINLTGQVVYSALVNEGLIEIDLERLGLVQGVYVVRITDTDHQLQYMSKLMYQSY</sequence>
<accession>A0A916JPA1</accession>
<organism evidence="3 4">
    <name type="scientific">Parvicella tangerina</name>
    <dbReference type="NCBI Taxonomy" id="2829795"/>
    <lineage>
        <taxon>Bacteria</taxon>
        <taxon>Pseudomonadati</taxon>
        <taxon>Bacteroidota</taxon>
        <taxon>Flavobacteriia</taxon>
        <taxon>Flavobacteriales</taxon>
        <taxon>Parvicellaceae</taxon>
        <taxon>Parvicella</taxon>
    </lineage>
</organism>
<evidence type="ECO:0000313" key="3">
    <source>
        <dbReference type="EMBL" id="CAG5083831.1"/>
    </source>
</evidence>
<dbReference type="EMBL" id="OU015584">
    <property type="protein sequence ID" value="CAG5083831.1"/>
    <property type="molecule type" value="Genomic_DNA"/>
</dbReference>
<dbReference type="AlphaFoldDB" id="A0A916JPA1"/>
<name>A0A916JPA1_9FLAO</name>
<evidence type="ECO:0000259" key="2">
    <source>
        <dbReference type="Pfam" id="PF18962"/>
    </source>
</evidence>
<feature type="domain" description="Secretion system C-terminal sorting" evidence="2">
    <location>
        <begin position="367"/>
        <end position="432"/>
    </location>
</feature>
<dbReference type="NCBIfam" id="TIGR04183">
    <property type="entry name" value="Por_Secre_tail"/>
    <property type="match status" value="1"/>
</dbReference>
<proteinExistence type="predicted"/>
<dbReference type="Gene3D" id="2.40.128.720">
    <property type="match status" value="1"/>
</dbReference>
<dbReference type="KEGG" id="ptan:CRYO30217_02304"/>
<gene>
    <name evidence="3" type="ORF">CRYO30217_02304</name>
</gene>
<dbReference type="InterPro" id="IPR026444">
    <property type="entry name" value="Secre_tail"/>
</dbReference>
<evidence type="ECO:0000313" key="4">
    <source>
        <dbReference type="Proteomes" id="UP000683507"/>
    </source>
</evidence>
<dbReference type="RefSeq" id="WP_258542535.1">
    <property type="nucleotide sequence ID" value="NZ_OU015584.1"/>
</dbReference>
<protein>
    <recommendedName>
        <fullName evidence="2">Secretion system C-terminal sorting domain-containing protein</fullName>
    </recommendedName>
</protein>
<dbReference type="Proteomes" id="UP000683507">
    <property type="component" value="Chromosome"/>
</dbReference>